<organism evidence="1 2">
    <name type="scientific">Lindgomyces ingoldianus</name>
    <dbReference type="NCBI Taxonomy" id="673940"/>
    <lineage>
        <taxon>Eukaryota</taxon>
        <taxon>Fungi</taxon>
        <taxon>Dikarya</taxon>
        <taxon>Ascomycota</taxon>
        <taxon>Pezizomycotina</taxon>
        <taxon>Dothideomycetes</taxon>
        <taxon>Pleosporomycetidae</taxon>
        <taxon>Pleosporales</taxon>
        <taxon>Lindgomycetaceae</taxon>
        <taxon>Lindgomyces</taxon>
    </lineage>
</organism>
<reference evidence="1" key="1">
    <citation type="journal article" date="2020" name="Stud. Mycol.">
        <title>101 Dothideomycetes genomes: a test case for predicting lifestyles and emergence of pathogens.</title>
        <authorList>
            <person name="Haridas S."/>
            <person name="Albert R."/>
            <person name="Binder M."/>
            <person name="Bloem J."/>
            <person name="Labutti K."/>
            <person name="Salamov A."/>
            <person name="Andreopoulos B."/>
            <person name="Baker S."/>
            <person name="Barry K."/>
            <person name="Bills G."/>
            <person name="Bluhm B."/>
            <person name="Cannon C."/>
            <person name="Castanera R."/>
            <person name="Culley D."/>
            <person name="Daum C."/>
            <person name="Ezra D."/>
            <person name="Gonzalez J."/>
            <person name="Henrissat B."/>
            <person name="Kuo A."/>
            <person name="Liang C."/>
            <person name="Lipzen A."/>
            <person name="Lutzoni F."/>
            <person name="Magnuson J."/>
            <person name="Mondo S."/>
            <person name="Nolan M."/>
            <person name="Ohm R."/>
            <person name="Pangilinan J."/>
            <person name="Park H.-J."/>
            <person name="Ramirez L."/>
            <person name="Alfaro M."/>
            <person name="Sun H."/>
            <person name="Tritt A."/>
            <person name="Yoshinaga Y."/>
            <person name="Zwiers L.-H."/>
            <person name="Turgeon B."/>
            <person name="Goodwin S."/>
            <person name="Spatafora J."/>
            <person name="Crous P."/>
            <person name="Grigoriev I."/>
        </authorList>
    </citation>
    <scope>NUCLEOTIDE SEQUENCE</scope>
    <source>
        <strain evidence="1">ATCC 200398</strain>
    </source>
</reference>
<evidence type="ECO:0000313" key="1">
    <source>
        <dbReference type="EMBL" id="KAF2474630.1"/>
    </source>
</evidence>
<keyword evidence="2" id="KW-1185">Reference proteome</keyword>
<dbReference type="EMBL" id="MU003497">
    <property type="protein sequence ID" value="KAF2474630.1"/>
    <property type="molecule type" value="Genomic_DNA"/>
</dbReference>
<evidence type="ECO:0000313" key="2">
    <source>
        <dbReference type="Proteomes" id="UP000799755"/>
    </source>
</evidence>
<accession>A0ACB6R6D8</accession>
<proteinExistence type="predicted"/>
<comment type="caution">
    <text evidence="1">The sequence shown here is derived from an EMBL/GenBank/DDBJ whole genome shotgun (WGS) entry which is preliminary data.</text>
</comment>
<name>A0ACB6R6D8_9PLEO</name>
<protein>
    <submittedName>
        <fullName evidence="1">Uncharacterized protein</fullName>
    </submittedName>
</protein>
<gene>
    <name evidence="1" type="ORF">BDR25DRAFT_383977</name>
</gene>
<dbReference type="Proteomes" id="UP000799755">
    <property type="component" value="Unassembled WGS sequence"/>
</dbReference>
<sequence>MVLLRSLRDILNLFYNSSFETPSGGPEKVVRCEPFSAHSLESIKSKPDIQSIHLLYSIPYIQPIRRRHGPAPIPARRPKPTFHKPCVIWFRSNLSSGVSENPTAAHPLYKLT</sequence>